<evidence type="ECO:0000256" key="1">
    <source>
        <dbReference type="SAM" id="Phobius"/>
    </source>
</evidence>
<keyword evidence="1" id="KW-0812">Transmembrane</keyword>
<feature type="transmembrane region" description="Helical" evidence="1">
    <location>
        <begin position="340"/>
        <end position="363"/>
    </location>
</feature>
<evidence type="ECO:0000313" key="3">
    <source>
        <dbReference type="WBParaSite" id="Pan_g19549.t1"/>
    </source>
</evidence>
<dbReference type="Proteomes" id="UP000492821">
    <property type="component" value="Unassembled WGS sequence"/>
</dbReference>
<evidence type="ECO:0000313" key="2">
    <source>
        <dbReference type="Proteomes" id="UP000492821"/>
    </source>
</evidence>
<dbReference type="SUPFAM" id="SSF103473">
    <property type="entry name" value="MFS general substrate transporter"/>
    <property type="match status" value="1"/>
</dbReference>
<feature type="transmembrane region" description="Helical" evidence="1">
    <location>
        <begin position="78"/>
        <end position="97"/>
    </location>
</feature>
<protein>
    <submittedName>
        <fullName evidence="3">Major facilitator superfamily protein</fullName>
    </submittedName>
</protein>
<feature type="transmembrane region" description="Helical" evidence="1">
    <location>
        <begin position="285"/>
        <end position="304"/>
    </location>
</feature>
<dbReference type="Pfam" id="PF13347">
    <property type="entry name" value="MFS_2"/>
    <property type="match status" value="1"/>
</dbReference>
<feature type="transmembrane region" description="Helical" evidence="1">
    <location>
        <begin position="109"/>
        <end position="134"/>
    </location>
</feature>
<keyword evidence="1" id="KW-1133">Transmembrane helix</keyword>
<sequence>MAPRYSNVVIFTGQFGLGLLHTCFSFYYVKVFLNVFKVNEYWFNVSQLLYMLWNAVNDPLFGYLQDVGGTWMKDRSKIFTWFGPPMSLAFLTLWFPWGGPDSPPWVEGLHMIVALFLYDAFFSCIGVAWGALFTESTRDHRKRVKALKYSQTAILCSVNVIMIMEKASHSLDNFGAFQNVSIMLAIVAAACFVITGYKSSDPAPTGYSRDKLLSVDDDEEAPSLSHPHSFKSVLATTKELFASRDFQVVMATNFIHTCRSTAHLNFASIATDLVIPQSVLSKGSWQLSVFFAVCTLMPQILIILNERLIVRAGAYRIIMVSFLASMMSAAMYPLSRSPYVVMFFMLIDMITVHSTAPLFNIFLAEFIEDDAVRNKRKSTLSSIVFSLNALIIKPATSIAPVIIVYLLNRSGYTIYQHDHISTPQLSNCMLRILFATPVFLGFLQFVLFRKYSLRHRVSASKLALPL</sequence>
<keyword evidence="1" id="KW-0472">Membrane</keyword>
<keyword evidence="2" id="KW-1185">Reference proteome</keyword>
<dbReference type="PANTHER" id="PTHR28658">
    <property type="entry name" value="TRANSMEMBRANE PROTEIN 180"/>
    <property type="match status" value="1"/>
</dbReference>
<organism evidence="2 3">
    <name type="scientific">Panagrellus redivivus</name>
    <name type="common">Microworm</name>
    <dbReference type="NCBI Taxonomy" id="6233"/>
    <lineage>
        <taxon>Eukaryota</taxon>
        <taxon>Metazoa</taxon>
        <taxon>Ecdysozoa</taxon>
        <taxon>Nematoda</taxon>
        <taxon>Chromadorea</taxon>
        <taxon>Rhabditida</taxon>
        <taxon>Tylenchina</taxon>
        <taxon>Panagrolaimomorpha</taxon>
        <taxon>Panagrolaimoidea</taxon>
        <taxon>Panagrolaimidae</taxon>
        <taxon>Panagrellus</taxon>
    </lineage>
</organism>
<dbReference type="PANTHER" id="PTHR28658:SF1">
    <property type="entry name" value="MAJOR FACILITATOR SUPERFAMILY DOMAIN CONTAINING 13B"/>
    <property type="match status" value="1"/>
</dbReference>
<name>A0A7E4VCY7_PANRE</name>
<reference evidence="3" key="2">
    <citation type="submission" date="2020-10" db="UniProtKB">
        <authorList>
            <consortium name="WormBaseParasite"/>
        </authorList>
    </citation>
    <scope>IDENTIFICATION</scope>
</reference>
<dbReference type="InterPro" id="IPR040035">
    <property type="entry name" value="TMEM180"/>
</dbReference>
<accession>A0A7E4VCY7</accession>
<dbReference type="InterPro" id="IPR036259">
    <property type="entry name" value="MFS_trans_sf"/>
</dbReference>
<feature type="transmembrane region" description="Helical" evidence="1">
    <location>
        <begin position="428"/>
        <end position="448"/>
    </location>
</feature>
<dbReference type="AlphaFoldDB" id="A0A7E4VCY7"/>
<feature type="transmembrane region" description="Helical" evidence="1">
    <location>
        <begin position="176"/>
        <end position="197"/>
    </location>
</feature>
<feature type="transmembrane region" description="Helical" evidence="1">
    <location>
        <begin position="316"/>
        <end position="334"/>
    </location>
</feature>
<feature type="transmembrane region" description="Helical" evidence="1">
    <location>
        <begin position="7"/>
        <end position="29"/>
    </location>
</feature>
<dbReference type="WBParaSite" id="Pan_g19549.t1">
    <property type="protein sequence ID" value="Pan_g19549.t1"/>
    <property type="gene ID" value="Pan_g19549"/>
</dbReference>
<feature type="transmembrane region" description="Helical" evidence="1">
    <location>
        <begin position="383"/>
        <end position="408"/>
    </location>
</feature>
<reference evidence="2" key="1">
    <citation type="journal article" date="2013" name="Genetics">
        <title>The draft genome and transcriptome of Panagrellus redivivus are shaped by the harsh demands of a free-living lifestyle.</title>
        <authorList>
            <person name="Srinivasan J."/>
            <person name="Dillman A.R."/>
            <person name="Macchietto M.G."/>
            <person name="Heikkinen L."/>
            <person name="Lakso M."/>
            <person name="Fracchia K.M."/>
            <person name="Antoshechkin I."/>
            <person name="Mortazavi A."/>
            <person name="Wong G."/>
            <person name="Sternberg P.W."/>
        </authorList>
    </citation>
    <scope>NUCLEOTIDE SEQUENCE [LARGE SCALE GENOMIC DNA]</scope>
    <source>
        <strain evidence="2">MT8872</strain>
    </source>
</reference>
<proteinExistence type="predicted"/>